<dbReference type="EMBL" id="LN907858">
    <property type="protein sequence ID" value="CUU40915.1"/>
    <property type="molecule type" value="Genomic_DNA"/>
</dbReference>
<evidence type="ECO:0000259" key="12">
    <source>
        <dbReference type="Pfam" id="PF13614"/>
    </source>
</evidence>
<dbReference type="InterPro" id="IPR025669">
    <property type="entry name" value="AAA_dom"/>
</dbReference>
<evidence type="ECO:0000256" key="8">
    <source>
        <dbReference type="ARBA" id="ARBA00023306"/>
    </source>
</evidence>
<keyword evidence="7" id="KW-0717">Septation</keyword>
<evidence type="ECO:0000313" key="14">
    <source>
        <dbReference type="Proteomes" id="UP000064525"/>
    </source>
</evidence>
<dbReference type="InterPro" id="IPR050625">
    <property type="entry name" value="ParA/MinD_ATPase"/>
</dbReference>
<dbReference type="AlphaFoldDB" id="A0A0S4PXB0"/>
<evidence type="ECO:0000256" key="6">
    <source>
        <dbReference type="ARBA" id="ARBA00022840"/>
    </source>
</evidence>
<evidence type="ECO:0000256" key="10">
    <source>
        <dbReference type="ARBA" id="ARBA00032845"/>
    </source>
</evidence>
<dbReference type="NCBIfam" id="TIGR01968">
    <property type="entry name" value="minD_bact"/>
    <property type="match status" value="1"/>
</dbReference>
<dbReference type="GO" id="GO:0000917">
    <property type="term" value="P:division septum assembly"/>
    <property type="evidence" value="ECO:0007669"/>
    <property type="project" value="UniProtKB-KW"/>
</dbReference>
<keyword evidence="6 11" id="KW-0067">ATP-binding</keyword>
<name>A0A0S4PXB0_9HELI</name>
<comment type="similarity">
    <text evidence="1">Belongs to the ParA family. MinD subfamily.</text>
</comment>
<dbReference type="InterPro" id="IPR010223">
    <property type="entry name" value="MinD"/>
</dbReference>
<dbReference type="KEGG" id="hty:BN2458_PEG2032"/>
<dbReference type="GO" id="GO:0005829">
    <property type="term" value="C:cytosol"/>
    <property type="evidence" value="ECO:0007669"/>
    <property type="project" value="TreeGrafter"/>
</dbReference>
<dbReference type="CDD" id="cd02036">
    <property type="entry name" value="MinD"/>
    <property type="match status" value="1"/>
</dbReference>
<dbReference type="GO" id="GO:0016887">
    <property type="term" value="F:ATP hydrolysis activity"/>
    <property type="evidence" value="ECO:0007669"/>
    <property type="project" value="InterPro"/>
</dbReference>
<evidence type="ECO:0000256" key="7">
    <source>
        <dbReference type="ARBA" id="ARBA00023210"/>
    </source>
</evidence>
<keyword evidence="4" id="KW-0132">Cell division</keyword>
<gene>
    <name evidence="13" type="ORF">BN2458_PEG2032</name>
</gene>
<evidence type="ECO:0000256" key="2">
    <source>
        <dbReference type="ARBA" id="ARBA00011626"/>
    </source>
</evidence>
<dbReference type="Gene3D" id="3.40.50.300">
    <property type="entry name" value="P-loop containing nucleotide triphosphate hydrolases"/>
    <property type="match status" value="1"/>
</dbReference>
<dbReference type="Proteomes" id="UP000064525">
    <property type="component" value="Chromosome I"/>
</dbReference>
<reference evidence="14" key="1">
    <citation type="submission" date="2015-11" db="EMBL/GenBank/DDBJ databases">
        <authorList>
            <person name="Anvar S.Y."/>
        </authorList>
    </citation>
    <scope>NUCLEOTIDE SEQUENCE [LARGE SCALE GENOMIC DNA]</scope>
</reference>
<dbReference type="GO" id="GO:0051782">
    <property type="term" value="P:negative regulation of cell division"/>
    <property type="evidence" value="ECO:0007669"/>
    <property type="project" value="TreeGrafter"/>
</dbReference>
<dbReference type="SUPFAM" id="SSF52540">
    <property type="entry name" value="P-loop containing nucleoside triphosphate hydrolases"/>
    <property type="match status" value="1"/>
</dbReference>
<comment type="function">
    <text evidence="9">ATPase required for the correct placement of the division site. Cell division inhibitors MinC and MinD act in concert to form an inhibitor capable of blocking formation of the polar Z ring septums. Rapidly oscillates between the poles of the cell to destabilize FtsZ filaments that have formed before they mature into polar Z rings.</text>
</comment>
<evidence type="ECO:0000256" key="9">
    <source>
        <dbReference type="ARBA" id="ARBA00025436"/>
    </source>
</evidence>
<dbReference type="FunFam" id="3.40.50.300:FF:000068">
    <property type="entry name" value="Site-determining protein"/>
    <property type="match status" value="1"/>
</dbReference>
<dbReference type="PANTHER" id="PTHR43384:SF6">
    <property type="entry name" value="SEPTUM SITE-DETERMINING PROTEIN MIND HOMOLOG, CHLOROPLASTIC"/>
    <property type="match status" value="1"/>
</dbReference>
<dbReference type="GO" id="GO:0009898">
    <property type="term" value="C:cytoplasmic side of plasma membrane"/>
    <property type="evidence" value="ECO:0007669"/>
    <property type="project" value="TreeGrafter"/>
</dbReference>
<feature type="domain" description="AAA" evidence="12">
    <location>
        <begin position="7"/>
        <end position="169"/>
    </location>
</feature>
<dbReference type="InterPro" id="IPR027417">
    <property type="entry name" value="P-loop_NTPase"/>
</dbReference>
<proteinExistence type="inferred from homology"/>
<evidence type="ECO:0000256" key="3">
    <source>
        <dbReference type="ARBA" id="ARBA00016887"/>
    </source>
</evidence>
<dbReference type="PIRSF" id="PIRSF003092">
    <property type="entry name" value="MinD"/>
    <property type="match status" value="1"/>
</dbReference>
<keyword evidence="8" id="KW-0131">Cell cycle</keyword>
<dbReference type="GO" id="GO:0005524">
    <property type="term" value="F:ATP binding"/>
    <property type="evidence" value="ECO:0007669"/>
    <property type="project" value="UniProtKB-KW"/>
</dbReference>
<protein>
    <recommendedName>
        <fullName evidence="3">Septum site-determining protein MinD</fullName>
    </recommendedName>
    <alternativeName>
        <fullName evidence="10">Cell division inhibitor MinD</fullName>
    </alternativeName>
</protein>
<evidence type="ECO:0000256" key="1">
    <source>
        <dbReference type="ARBA" id="ARBA00010257"/>
    </source>
</evidence>
<organism evidence="13 14">
    <name type="scientific">Helicobacter typhlonius</name>
    <dbReference type="NCBI Taxonomy" id="76936"/>
    <lineage>
        <taxon>Bacteria</taxon>
        <taxon>Pseudomonadati</taxon>
        <taxon>Campylobacterota</taxon>
        <taxon>Epsilonproteobacteria</taxon>
        <taxon>Campylobacterales</taxon>
        <taxon>Helicobacteraceae</taxon>
        <taxon>Helicobacter</taxon>
    </lineage>
</organism>
<accession>A0A0S4PXB0</accession>
<evidence type="ECO:0000256" key="11">
    <source>
        <dbReference type="PIRSR" id="PIRSR003092-1"/>
    </source>
</evidence>
<dbReference type="PATRIC" id="fig|76936.10.peg.1981"/>
<keyword evidence="5 11" id="KW-0547">Nucleotide-binding</keyword>
<dbReference type="InterPro" id="IPR025501">
    <property type="entry name" value="MinD_FleN"/>
</dbReference>
<evidence type="ECO:0000256" key="5">
    <source>
        <dbReference type="ARBA" id="ARBA00022741"/>
    </source>
</evidence>
<feature type="binding site" evidence="11">
    <location>
        <begin position="15"/>
        <end position="22"/>
    </location>
    <ligand>
        <name>ATP</name>
        <dbReference type="ChEBI" id="CHEBI:30616"/>
    </ligand>
</feature>
<comment type="subunit">
    <text evidence="2">Interacts with MinC and FtsZ.</text>
</comment>
<evidence type="ECO:0000313" key="13">
    <source>
        <dbReference type="EMBL" id="CUU40915.1"/>
    </source>
</evidence>
<evidence type="ECO:0000256" key="4">
    <source>
        <dbReference type="ARBA" id="ARBA00022618"/>
    </source>
</evidence>
<dbReference type="Pfam" id="PF13614">
    <property type="entry name" value="AAA_31"/>
    <property type="match status" value="1"/>
</dbReference>
<dbReference type="PANTHER" id="PTHR43384">
    <property type="entry name" value="SEPTUM SITE-DETERMINING PROTEIN MIND HOMOLOG, CHLOROPLASTIC-RELATED"/>
    <property type="match status" value="1"/>
</dbReference>
<sequence length="275" mass="29914">MGADMAQVITITSGKGGVGKSTATANLAVGLAMELESSGKKVVAIDFDIGLRNLDMLLGLENRIVYDVIDVMEGKCNLSQALINHKKTKNLYFLPASQTKDKTILDKDKVGKLIASLRENFDYILIDSPAGIESGFEHAILWADRALIVVTPEVSSVRDSDRVIGIIDAKSHKAQQNEEVQKHIIINRIKPELVKKGEMLSADDVLGILALPLIGLIPEDSKIVSATNTGEPVIYTQSPSSKAYMRIAKRILGEEVPFVSLESEGVMGTLKRIFK</sequence>